<sequence length="495" mass="55772">MDPDLVAIVKSNKAPNDIQARQIRVLLPSYVAEISDLDSEIAATTALLRDMEERRNVRSKFLAGLQSALAPIRTVPNEIFAEIFLLCRDGALDPHDYSLFDSKQPPLLLAHVSSQWRAVCFSDARLWDHIHIHSVERMPPMATLRAIFTRSRLRPLDIHITESPLGDLFRVILAAHTRVRRICLRVNSSDDVSDLWSYPRDFPSLTTFELHIQQQEATSLERPVGLGLFKTAPLLRSFLIWSYPSPFDPRPGAVVWSQLTELTLDIGMDELTALSIIVACTRLQDCRIFLHSSSQFTPLLMPPSHATTLPQLWCLRVFGRAPRVGLPFFEGLTLPALTELLLCIDELSPEALPNLYNRSSFRLKNLQIWDFIPHDLTGLLQLTPSLEELSLQFVTLNDEVFEMFTYRPASPTPVVLPKLRSLVLWDAGDELTTDGVSAAEMGESFTRYSLEGNLAFPSLRKVELILGGHLFDDDVEDRLVAASGGIFAYERFTKS</sequence>
<evidence type="ECO:0000313" key="1">
    <source>
        <dbReference type="EMBL" id="KAJ7616449.1"/>
    </source>
</evidence>
<evidence type="ECO:0000313" key="2">
    <source>
        <dbReference type="Proteomes" id="UP001221142"/>
    </source>
</evidence>
<dbReference type="EMBL" id="JARKIF010000022">
    <property type="protein sequence ID" value="KAJ7616449.1"/>
    <property type="molecule type" value="Genomic_DNA"/>
</dbReference>
<proteinExistence type="predicted"/>
<dbReference type="AlphaFoldDB" id="A0AAD7FCU7"/>
<dbReference type="InterPro" id="IPR032675">
    <property type="entry name" value="LRR_dom_sf"/>
</dbReference>
<gene>
    <name evidence="1" type="ORF">FB45DRAFT_801282</name>
</gene>
<accession>A0AAD7FCU7</accession>
<dbReference type="Gene3D" id="3.80.10.10">
    <property type="entry name" value="Ribonuclease Inhibitor"/>
    <property type="match status" value="1"/>
</dbReference>
<keyword evidence="2" id="KW-1185">Reference proteome</keyword>
<protein>
    <recommendedName>
        <fullName evidence="3">F-box domain-containing protein</fullName>
    </recommendedName>
</protein>
<reference evidence="1" key="1">
    <citation type="submission" date="2023-03" db="EMBL/GenBank/DDBJ databases">
        <title>Massive genome expansion in bonnet fungi (Mycena s.s.) driven by repeated elements and novel gene families across ecological guilds.</title>
        <authorList>
            <consortium name="Lawrence Berkeley National Laboratory"/>
            <person name="Harder C.B."/>
            <person name="Miyauchi S."/>
            <person name="Viragh M."/>
            <person name="Kuo A."/>
            <person name="Thoen E."/>
            <person name="Andreopoulos B."/>
            <person name="Lu D."/>
            <person name="Skrede I."/>
            <person name="Drula E."/>
            <person name="Henrissat B."/>
            <person name="Morin E."/>
            <person name="Kohler A."/>
            <person name="Barry K."/>
            <person name="LaButti K."/>
            <person name="Morin E."/>
            <person name="Salamov A."/>
            <person name="Lipzen A."/>
            <person name="Mereny Z."/>
            <person name="Hegedus B."/>
            <person name="Baldrian P."/>
            <person name="Stursova M."/>
            <person name="Weitz H."/>
            <person name="Taylor A."/>
            <person name="Grigoriev I.V."/>
            <person name="Nagy L.G."/>
            <person name="Martin F."/>
            <person name="Kauserud H."/>
        </authorList>
    </citation>
    <scope>NUCLEOTIDE SEQUENCE</scope>
    <source>
        <strain evidence="1">9284</strain>
    </source>
</reference>
<comment type="caution">
    <text evidence="1">The sequence shown here is derived from an EMBL/GenBank/DDBJ whole genome shotgun (WGS) entry which is preliminary data.</text>
</comment>
<name>A0AAD7FCU7_9AGAR</name>
<evidence type="ECO:0008006" key="3">
    <source>
        <dbReference type="Google" id="ProtNLM"/>
    </source>
</evidence>
<dbReference type="SUPFAM" id="SSF52047">
    <property type="entry name" value="RNI-like"/>
    <property type="match status" value="1"/>
</dbReference>
<organism evidence="1 2">
    <name type="scientific">Roridomyces roridus</name>
    <dbReference type="NCBI Taxonomy" id="1738132"/>
    <lineage>
        <taxon>Eukaryota</taxon>
        <taxon>Fungi</taxon>
        <taxon>Dikarya</taxon>
        <taxon>Basidiomycota</taxon>
        <taxon>Agaricomycotina</taxon>
        <taxon>Agaricomycetes</taxon>
        <taxon>Agaricomycetidae</taxon>
        <taxon>Agaricales</taxon>
        <taxon>Marasmiineae</taxon>
        <taxon>Mycenaceae</taxon>
        <taxon>Roridomyces</taxon>
    </lineage>
</organism>
<dbReference type="Proteomes" id="UP001221142">
    <property type="component" value="Unassembled WGS sequence"/>
</dbReference>